<dbReference type="GO" id="GO:0016020">
    <property type="term" value="C:membrane"/>
    <property type="evidence" value="ECO:0007669"/>
    <property type="project" value="UniProtKB-SubCell"/>
</dbReference>
<protein>
    <submittedName>
        <fullName evidence="7">Uncharacterized protein</fullName>
    </submittedName>
</protein>
<dbReference type="Proteomes" id="UP001335648">
    <property type="component" value="Unassembled WGS sequence"/>
</dbReference>
<dbReference type="InterPro" id="IPR031152">
    <property type="entry name" value="PLXDC"/>
</dbReference>
<reference evidence="7 8" key="1">
    <citation type="journal article" date="2023" name="Mol. Biol. Evol.">
        <title>Genomics of Secondarily Temperate Adaptation in the Only Non-Antarctic Icefish.</title>
        <authorList>
            <person name="Rivera-Colon A.G."/>
            <person name="Rayamajhi N."/>
            <person name="Minhas B.F."/>
            <person name="Madrigal G."/>
            <person name="Bilyk K.T."/>
            <person name="Yoon V."/>
            <person name="Hune M."/>
            <person name="Gregory S."/>
            <person name="Cheng C.H.C."/>
            <person name="Catchen J.M."/>
        </authorList>
    </citation>
    <scope>NUCLEOTIDE SEQUENCE [LARGE SCALE GENOMIC DNA]</scope>
    <source>
        <strain evidence="7">JC2023a</strain>
    </source>
</reference>
<dbReference type="AlphaFoldDB" id="A0AAN8BQD5"/>
<evidence type="ECO:0000256" key="6">
    <source>
        <dbReference type="SAM" id="Phobius"/>
    </source>
</evidence>
<evidence type="ECO:0000256" key="1">
    <source>
        <dbReference type="ARBA" id="ARBA00004479"/>
    </source>
</evidence>
<sequence length="125" mass="14129">MKQPDTRTPPAESDERLQTGLLAGIVMVIVIMGAAVFMSVYIYTHPTCSASLFFMERRPTRWPIMKFRRGSGHPSYAEVEAPDKDSAAAIDPKQSFVMSDRRESEQKEGFIVPDQRERFLVSESS</sequence>
<evidence type="ECO:0000313" key="8">
    <source>
        <dbReference type="Proteomes" id="UP001335648"/>
    </source>
</evidence>
<evidence type="ECO:0000256" key="3">
    <source>
        <dbReference type="ARBA" id="ARBA00022692"/>
    </source>
</evidence>
<proteinExistence type="inferred from homology"/>
<organism evidence="7 8">
    <name type="scientific">Champsocephalus esox</name>
    <name type="common">pike icefish</name>
    <dbReference type="NCBI Taxonomy" id="159716"/>
    <lineage>
        <taxon>Eukaryota</taxon>
        <taxon>Metazoa</taxon>
        <taxon>Chordata</taxon>
        <taxon>Craniata</taxon>
        <taxon>Vertebrata</taxon>
        <taxon>Euteleostomi</taxon>
        <taxon>Actinopterygii</taxon>
        <taxon>Neopterygii</taxon>
        <taxon>Teleostei</taxon>
        <taxon>Neoteleostei</taxon>
        <taxon>Acanthomorphata</taxon>
        <taxon>Eupercaria</taxon>
        <taxon>Perciformes</taxon>
        <taxon>Notothenioidei</taxon>
        <taxon>Channichthyidae</taxon>
        <taxon>Champsocephalus</taxon>
    </lineage>
</organism>
<evidence type="ECO:0000256" key="5">
    <source>
        <dbReference type="ARBA" id="ARBA00022989"/>
    </source>
</evidence>
<keyword evidence="3 6" id="KW-0812">Transmembrane</keyword>
<gene>
    <name evidence="7" type="ORF">CesoFtcFv8_015289</name>
</gene>
<keyword evidence="8" id="KW-1185">Reference proteome</keyword>
<dbReference type="PANTHER" id="PTHR13055:SF11">
    <property type="entry name" value="PLEXIN DOMAIN-CONTAINING PROTEIN 2"/>
    <property type="match status" value="1"/>
</dbReference>
<comment type="caution">
    <text evidence="7">The sequence shown here is derived from an EMBL/GenBank/DDBJ whole genome shotgun (WGS) entry which is preliminary data.</text>
</comment>
<evidence type="ECO:0000256" key="4">
    <source>
        <dbReference type="ARBA" id="ARBA00022729"/>
    </source>
</evidence>
<comment type="similarity">
    <text evidence="2">Belongs to the plexin family.</text>
</comment>
<dbReference type="PANTHER" id="PTHR13055">
    <property type="entry name" value="TUMOR ENDOTHELIAL MARKER 7 RELATED"/>
    <property type="match status" value="1"/>
</dbReference>
<feature type="transmembrane region" description="Helical" evidence="6">
    <location>
        <begin position="21"/>
        <end position="43"/>
    </location>
</feature>
<dbReference type="EMBL" id="JAULUE010002057">
    <property type="protein sequence ID" value="KAK5889272.1"/>
    <property type="molecule type" value="Genomic_DNA"/>
</dbReference>
<keyword evidence="6" id="KW-0472">Membrane</keyword>
<keyword evidence="5 6" id="KW-1133">Transmembrane helix</keyword>
<name>A0AAN8BQD5_9TELE</name>
<comment type="subcellular location">
    <subcellularLocation>
        <location evidence="1">Membrane</location>
        <topology evidence="1">Single-pass type I membrane protein</topology>
    </subcellularLocation>
</comment>
<evidence type="ECO:0000256" key="2">
    <source>
        <dbReference type="ARBA" id="ARBA00010297"/>
    </source>
</evidence>
<evidence type="ECO:0000313" key="7">
    <source>
        <dbReference type="EMBL" id="KAK5889272.1"/>
    </source>
</evidence>
<keyword evidence="4" id="KW-0732">Signal</keyword>
<accession>A0AAN8BQD5</accession>